<name>A0A2W5NB57_9SPHN</name>
<feature type="domain" description="Ketoreductase" evidence="3">
    <location>
        <begin position="6"/>
        <end position="182"/>
    </location>
</feature>
<dbReference type="InterPro" id="IPR002347">
    <property type="entry name" value="SDR_fam"/>
</dbReference>
<dbReference type="GO" id="GO:0016491">
    <property type="term" value="F:oxidoreductase activity"/>
    <property type="evidence" value="ECO:0007669"/>
    <property type="project" value="UniProtKB-KW"/>
</dbReference>
<dbReference type="Gene3D" id="3.40.50.720">
    <property type="entry name" value="NAD(P)-binding Rossmann-like Domain"/>
    <property type="match status" value="1"/>
</dbReference>
<accession>A0A2W5NB57</accession>
<dbReference type="InterPro" id="IPR020904">
    <property type="entry name" value="Sc_DH/Rdtase_CS"/>
</dbReference>
<dbReference type="Pfam" id="PF00106">
    <property type="entry name" value="adh_short"/>
    <property type="match status" value="1"/>
</dbReference>
<reference evidence="4 5" key="1">
    <citation type="submission" date="2017-08" db="EMBL/GenBank/DDBJ databases">
        <title>Infants hospitalized years apart are colonized by the same room-sourced microbial strains.</title>
        <authorList>
            <person name="Brooks B."/>
            <person name="Olm M.R."/>
            <person name="Firek B.A."/>
            <person name="Baker R."/>
            <person name="Thomas B.C."/>
            <person name="Morowitz M.J."/>
            <person name="Banfield J.F."/>
        </authorList>
    </citation>
    <scope>NUCLEOTIDE SEQUENCE [LARGE SCALE GENOMIC DNA]</scope>
    <source>
        <strain evidence="4">S2_005_002_R2_33</strain>
    </source>
</reference>
<evidence type="ECO:0000313" key="4">
    <source>
        <dbReference type="EMBL" id="PZQ50284.1"/>
    </source>
</evidence>
<evidence type="ECO:0000256" key="1">
    <source>
        <dbReference type="ARBA" id="ARBA00006484"/>
    </source>
</evidence>
<dbReference type="SMART" id="SM00822">
    <property type="entry name" value="PKS_KR"/>
    <property type="match status" value="1"/>
</dbReference>
<dbReference type="InterPro" id="IPR036291">
    <property type="entry name" value="NAD(P)-bd_dom_sf"/>
</dbReference>
<dbReference type="PANTHER" id="PTHR44169:SF6">
    <property type="entry name" value="NADPH-DEPENDENT 1-ACYLDIHYDROXYACETONE PHOSPHATE REDUCTASE"/>
    <property type="match status" value="1"/>
</dbReference>
<comment type="caution">
    <text evidence="4">The sequence shown here is derived from an EMBL/GenBank/DDBJ whole genome shotgun (WGS) entry which is preliminary data.</text>
</comment>
<keyword evidence="2" id="KW-0560">Oxidoreductase</keyword>
<organism evidence="4 5">
    <name type="scientific">Novosphingobium pentaromativorans</name>
    <dbReference type="NCBI Taxonomy" id="205844"/>
    <lineage>
        <taxon>Bacteria</taxon>
        <taxon>Pseudomonadati</taxon>
        <taxon>Pseudomonadota</taxon>
        <taxon>Alphaproteobacteria</taxon>
        <taxon>Sphingomonadales</taxon>
        <taxon>Sphingomonadaceae</taxon>
        <taxon>Novosphingobium</taxon>
    </lineage>
</organism>
<dbReference type="EMBL" id="QFPX01000040">
    <property type="protein sequence ID" value="PZQ50284.1"/>
    <property type="molecule type" value="Genomic_DNA"/>
</dbReference>
<proteinExistence type="inferred from homology"/>
<dbReference type="PANTHER" id="PTHR44169">
    <property type="entry name" value="NADPH-DEPENDENT 1-ACYLDIHYDROXYACETONE PHOSPHATE REDUCTASE"/>
    <property type="match status" value="1"/>
</dbReference>
<evidence type="ECO:0000256" key="2">
    <source>
        <dbReference type="ARBA" id="ARBA00023002"/>
    </source>
</evidence>
<evidence type="ECO:0000259" key="3">
    <source>
        <dbReference type="SMART" id="SM00822"/>
    </source>
</evidence>
<dbReference type="PROSITE" id="PS00061">
    <property type="entry name" value="ADH_SHORT"/>
    <property type="match status" value="1"/>
</dbReference>
<dbReference type="Proteomes" id="UP000249082">
    <property type="component" value="Unassembled WGS sequence"/>
</dbReference>
<dbReference type="PRINTS" id="PR00081">
    <property type="entry name" value="GDHRDH"/>
</dbReference>
<dbReference type="AlphaFoldDB" id="A0A2W5NB57"/>
<evidence type="ECO:0000313" key="5">
    <source>
        <dbReference type="Proteomes" id="UP000249082"/>
    </source>
</evidence>
<comment type="similarity">
    <text evidence="1">Belongs to the short-chain dehydrogenases/reductases (SDR) family.</text>
</comment>
<gene>
    <name evidence="4" type="ORF">DI555_23000</name>
</gene>
<sequence>MKLTGNTIFITGGTSGIGRALAQALHQRDNRVIISGRRRALLDEVTAANPGMVAIELDITDPASIAQAAETIRRDFPETNVLLNNAGIMPFDDAAAQIDDAMAQGLLTTNLLGPIRMTSALIEHLKAKPDATILYTSSVLAFVPLATNAIYSATKAALHSYALSQRFQLRNTAVRVQEIAPPWVDTDLIYKSGDPRAMPLDEFIEQTLVALASDDPEILVDAVKPLRDNPGAQEHALVTAFNQSVADNPIPVTA</sequence>
<dbReference type="InterPro" id="IPR057326">
    <property type="entry name" value="KR_dom"/>
</dbReference>
<dbReference type="SUPFAM" id="SSF51735">
    <property type="entry name" value="NAD(P)-binding Rossmann-fold domains"/>
    <property type="match status" value="1"/>
</dbReference>
<protein>
    <submittedName>
        <fullName evidence="4">Short-chain dehydrogenase</fullName>
    </submittedName>
</protein>